<dbReference type="PANTHER" id="PTHR30231:SF4">
    <property type="entry name" value="PROTEIN NEN2"/>
    <property type="match status" value="1"/>
</dbReference>
<proteinExistence type="predicted"/>
<evidence type="ECO:0000256" key="2">
    <source>
        <dbReference type="ARBA" id="ARBA00022801"/>
    </source>
</evidence>
<dbReference type="Pfam" id="PF00929">
    <property type="entry name" value="RNase_T"/>
    <property type="match status" value="1"/>
</dbReference>
<keyword evidence="3 5" id="KW-0269">Exonuclease</keyword>
<dbReference type="Gene3D" id="3.30.420.10">
    <property type="entry name" value="Ribonuclease H-like superfamily/Ribonuclease H"/>
    <property type="match status" value="1"/>
</dbReference>
<dbReference type="GO" id="GO:0003887">
    <property type="term" value="F:DNA-directed DNA polymerase activity"/>
    <property type="evidence" value="ECO:0007669"/>
    <property type="project" value="InterPro"/>
</dbReference>
<reference evidence="5" key="1">
    <citation type="submission" date="2024-05" db="EMBL/GenBank/DDBJ databases">
        <title>Herbiconiux sp. A18JL235.</title>
        <authorList>
            <person name="Zhang G."/>
        </authorList>
    </citation>
    <scope>NUCLEOTIDE SEQUENCE</scope>
    <source>
        <strain evidence="5">A18JL235</strain>
    </source>
</reference>
<sequence>MTGPGFATIDFETTGLQAGRHRAVEVAVVHSDADGTVTGRWDTLIDPGEGIGPGPTRIHRITAAQLRAAPRFAEIAPSLVGLLAGRVMVAHNATFDRRFLLAELAAAGHRSWAPAATLCTLQLSRQFLPHGPRSLAACCAAFAIELKGAHRASVDALATARLLGAYLDHSPARDGWNELLARAAAQPAPAGARVSGIGIDADATWVPRERAGGGVFAAPALPSFGFALG</sequence>
<dbReference type="GO" id="GO:0003677">
    <property type="term" value="F:DNA binding"/>
    <property type="evidence" value="ECO:0007669"/>
    <property type="project" value="InterPro"/>
</dbReference>
<dbReference type="SMART" id="SM00479">
    <property type="entry name" value="EXOIII"/>
    <property type="match status" value="1"/>
</dbReference>
<name>A0AB39BK97_9MICO</name>
<dbReference type="InterPro" id="IPR013520">
    <property type="entry name" value="Ribonucl_H"/>
</dbReference>
<accession>A0AB39BK97</accession>
<organism evidence="5">
    <name type="scientific">Herbiconiux sp. A18JL235</name>
    <dbReference type="NCBI Taxonomy" id="3152363"/>
    <lineage>
        <taxon>Bacteria</taxon>
        <taxon>Bacillati</taxon>
        <taxon>Actinomycetota</taxon>
        <taxon>Actinomycetes</taxon>
        <taxon>Micrococcales</taxon>
        <taxon>Microbacteriaceae</taxon>
        <taxon>Herbiconiux</taxon>
    </lineage>
</organism>
<evidence type="ECO:0000259" key="4">
    <source>
        <dbReference type="SMART" id="SM00479"/>
    </source>
</evidence>
<dbReference type="PANTHER" id="PTHR30231">
    <property type="entry name" value="DNA POLYMERASE III SUBUNIT EPSILON"/>
    <property type="match status" value="1"/>
</dbReference>
<evidence type="ECO:0000256" key="3">
    <source>
        <dbReference type="ARBA" id="ARBA00022839"/>
    </source>
</evidence>
<dbReference type="SUPFAM" id="SSF53098">
    <property type="entry name" value="Ribonuclease H-like"/>
    <property type="match status" value="1"/>
</dbReference>
<dbReference type="GO" id="GO:0008408">
    <property type="term" value="F:3'-5' exonuclease activity"/>
    <property type="evidence" value="ECO:0007669"/>
    <property type="project" value="TreeGrafter"/>
</dbReference>
<keyword evidence="2" id="KW-0378">Hydrolase</keyword>
<dbReference type="InterPro" id="IPR012337">
    <property type="entry name" value="RNaseH-like_sf"/>
</dbReference>
<dbReference type="RefSeq" id="WP_368498991.1">
    <property type="nucleotide sequence ID" value="NZ_CP162511.1"/>
</dbReference>
<dbReference type="GO" id="GO:0006260">
    <property type="term" value="P:DNA replication"/>
    <property type="evidence" value="ECO:0007669"/>
    <property type="project" value="InterPro"/>
</dbReference>
<evidence type="ECO:0000256" key="1">
    <source>
        <dbReference type="ARBA" id="ARBA00022722"/>
    </source>
</evidence>
<gene>
    <name evidence="5" type="ORF">ABFY20_05800</name>
</gene>
<dbReference type="CDD" id="cd06127">
    <property type="entry name" value="DEDDh"/>
    <property type="match status" value="1"/>
</dbReference>
<dbReference type="FunFam" id="3.30.420.10:FF:000045">
    <property type="entry name" value="3'-5' exonuclease DinG"/>
    <property type="match status" value="1"/>
</dbReference>
<dbReference type="InterPro" id="IPR036397">
    <property type="entry name" value="RNaseH_sf"/>
</dbReference>
<dbReference type="NCBIfam" id="TIGR00573">
    <property type="entry name" value="dnaq"/>
    <property type="match status" value="1"/>
</dbReference>
<dbReference type="AlphaFoldDB" id="A0AB39BK97"/>
<protein>
    <submittedName>
        <fullName evidence="5">Exonuclease domain-containing protein</fullName>
    </submittedName>
</protein>
<feature type="domain" description="Exonuclease" evidence="4">
    <location>
        <begin position="5"/>
        <end position="172"/>
    </location>
</feature>
<keyword evidence="1" id="KW-0540">Nuclease</keyword>
<dbReference type="InterPro" id="IPR006054">
    <property type="entry name" value="DnaQ"/>
</dbReference>
<dbReference type="GO" id="GO:0005829">
    <property type="term" value="C:cytosol"/>
    <property type="evidence" value="ECO:0007669"/>
    <property type="project" value="TreeGrafter"/>
</dbReference>
<dbReference type="EMBL" id="CP162511">
    <property type="protein sequence ID" value="XDI06612.1"/>
    <property type="molecule type" value="Genomic_DNA"/>
</dbReference>
<evidence type="ECO:0000313" key="5">
    <source>
        <dbReference type="EMBL" id="XDI06612.1"/>
    </source>
</evidence>